<comment type="caution">
    <text evidence="2">The sequence shown here is derived from an EMBL/GenBank/DDBJ whole genome shotgun (WGS) entry which is preliminary data.</text>
</comment>
<dbReference type="Proteomes" id="UP000789901">
    <property type="component" value="Unassembled WGS sequence"/>
</dbReference>
<evidence type="ECO:0000313" key="3">
    <source>
        <dbReference type="Proteomes" id="UP000789901"/>
    </source>
</evidence>
<gene>
    <name evidence="2" type="ORF">GMARGA_LOCUS21203</name>
</gene>
<evidence type="ECO:0000256" key="1">
    <source>
        <dbReference type="SAM" id="MobiDB-lite"/>
    </source>
</evidence>
<reference evidence="2 3" key="1">
    <citation type="submission" date="2021-06" db="EMBL/GenBank/DDBJ databases">
        <authorList>
            <person name="Kallberg Y."/>
            <person name="Tangrot J."/>
            <person name="Rosling A."/>
        </authorList>
    </citation>
    <scope>NUCLEOTIDE SEQUENCE [LARGE SCALE GENOMIC DNA]</scope>
    <source>
        <strain evidence="2 3">120-4 pot B 10/14</strain>
    </source>
</reference>
<dbReference type="EMBL" id="CAJVQB010019339">
    <property type="protein sequence ID" value="CAG8790796.1"/>
    <property type="molecule type" value="Genomic_DNA"/>
</dbReference>
<evidence type="ECO:0000313" key="2">
    <source>
        <dbReference type="EMBL" id="CAG8790796.1"/>
    </source>
</evidence>
<protein>
    <submittedName>
        <fullName evidence="2">44372_t:CDS:1</fullName>
    </submittedName>
</protein>
<accession>A0ABN7VPD8</accession>
<sequence>IAHAIKRYIRIGCDLIEGMNIKEAIQNLSGISIAPFCKRPSPTFSKPSTPKTAWTTPTPKLLSSKKTTKELLSINDEMAEMLDTARDNKISADRYSPEDIHADLENLAKHGELSFEEIPTVKTIKGWIGKYSASFKKEVSE</sequence>
<name>A0ABN7VPD8_GIGMA</name>
<feature type="non-terminal residue" evidence="2">
    <location>
        <position position="1"/>
    </location>
</feature>
<keyword evidence="3" id="KW-1185">Reference proteome</keyword>
<organism evidence="2 3">
    <name type="scientific">Gigaspora margarita</name>
    <dbReference type="NCBI Taxonomy" id="4874"/>
    <lineage>
        <taxon>Eukaryota</taxon>
        <taxon>Fungi</taxon>
        <taxon>Fungi incertae sedis</taxon>
        <taxon>Mucoromycota</taxon>
        <taxon>Glomeromycotina</taxon>
        <taxon>Glomeromycetes</taxon>
        <taxon>Diversisporales</taxon>
        <taxon>Gigasporaceae</taxon>
        <taxon>Gigaspora</taxon>
    </lineage>
</organism>
<feature type="region of interest" description="Disordered" evidence="1">
    <location>
        <begin position="41"/>
        <end position="60"/>
    </location>
</feature>
<proteinExistence type="predicted"/>